<dbReference type="Gene3D" id="3.30.300.30">
    <property type="match status" value="1"/>
</dbReference>
<dbReference type="RefSeq" id="WP_208095033.1">
    <property type="nucleotide sequence ID" value="NZ_JAGDYM010000001.1"/>
</dbReference>
<sequence length="537" mass="58448">MSVDISPIRQIARHAREHGEMIAVIYEDREVAYAEFHEEVGRFAAGLRADGVGPGDRVAYAGHNSRTFLVTYFAAVWVGAAFLPLNFRLAGPEIRPVLLDARPDVLVAEPAQAATIAGFLGELSVRHALLIDDDPNIDPAPELSSGWQSYRAFRLAHEEIPPHAPQHDDDLAALLYTSGTTGKAKGVMLTHGNLWWGQLNVDSVIDTRFGDVSLAVAPLFHIGGFNAFTLRTITRGGTVVIRRQFDPAQALSDLVRHRANSMFLVPAMLAAISRQEGFGEADLSELRSTTVAGAPVPPALIELYAQKGVLLQQAWGLTETAPFATQLESAMTTRKLGSCGVPMPYGGVKIVDPETLRDIDEPERTGEMWVQGPNVSLGYWNNPEATAAAFTADGWFRTGDIGYIDADGYFFIVDRLKDMIISGGENIYPAEIENALNSHPGITDVAVIGVPHEKWGETVCAVVSFSEDPLSLEEVREYLAERIARYKLPSRLVAVETVPRNGAGKLDKPVIRARVAELDSGERAAPIPPYTEVIRVP</sequence>
<organism evidence="6 7">
    <name type="scientific">Leucobacter weissii</name>
    <dbReference type="NCBI Taxonomy" id="1983706"/>
    <lineage>
        <taxon>Bacteria</taxon>
        <taxon>Bacillati</taxon>
        <taxon>Actinomycetota</taxon>
        <taxon>Actinomycetes</taxon>
        <taxon>Micrococcales</taxon>
        <taxon>Microbacteriaceae</taxon>
        <taxon>Leucobacter</taxon>
    </lineage>
</organism>
<dbReference type="PROSITE" id="PS00455">
    <property type="entry name" value="AMP_BINDING"/>
    <property type="match status" value="1"/>
</dbReference>
<feature type="domain" description="AMP-binding enzyme C-terminal" evidence="5">
    <location>
        <begin position="431"/>
        <end position="505"/>
    </location>
</feature>
<evidence type="ECO:0000256" key="2">
    <source>
        <dbReference type="ARBA" id="ARBA00022598"/>
    </source>
</evidence>
<evidence type="ECO:0000256" key="3">
    <source>
        <dbReference type="SAM" id="Phobius"/>
    </source>
</evidence>
<dbReference type="PANTHER" id="PTHR43767:SF1">
    <property type="entry name" value="NONRIBOSOMAL PEPTIDE SYNTHASE PES1 (EUROFUNG)-RELATED"/>
    <property type="match status" value="1"/>
</dbReference>
<reference evidence="6" key="1">
    <citation type="submission" date="2021-03" db="EMBL/GenBank/DDBJ databases">
        <title>Leucobacter chromiisoli sp. nov., isolated from chromium-containing soil of chemical plant.</title>
        <authorList>
            <person name="Xu Z."/>
        </authorList>
    </citation>
    <scope>NUCLEOTIDE SEQUENCE</scope>
    <source>
        <strain evidence="6">S27</strain>
    </source>
</reference>
<name>A0A939MNY4_9MICO</name>
<dbReference type="FunFam" id="3.30.300.30:FF:000008">
    <property type="entry name" value="2,3-dihydroxybenzoate-AMP ligase"/>
    <property type="match status" value="1"/>
</dbReference>
<dbReference type="SUPFAM" id="SSF56801">
    <property type="entry name" value="Acetyl-CoA synthetase-like"/>
    <property type="match status" value="1"/>
</dbReference>
<evidence type="ECO:0000259" key="4">
    <source>
        <dbReference type="Pfam" id="PF00501"/>
    </source>
</evidence>
<keyword evidence="7" id="KW-1185">Reference proteome</keyword>
<dbReference type="InterPro" id="IPR050237">
    <property type="entry name" value="ATP-dep_AMP-bd_enzyme"/>
</dbReference>
<dbReference type="InterPro" id="IPR000873">
    <property type="entry name" value="AMP-dep_synth/lig_dom"/>
</dbReference>
<dbReference type="CDD" id="cd17631">
    <property type="entry name" value="FACL_FadD13-like"/>
    <property type="match status" value="1"/>
</dbReference>
<dbReference type="PANTHER" id="PTHR43767">
    <property type="entry name" value="LONG-CHAIN-FATTY-ACID--COA LIGASE"/>
    <property type="match status" value="1"/>
</dbReference>
<dbReference type="GO" id="GO:0016878">
    <property type="term" value="F:acid-thiol ligase activity"/>
    <property type="evidence" value="ECO:0007669"/>
    <property type="project" value="UniProtKB-ARBA"/>
</dbReference>
<dbReference type="InterPro" id="IPR045851">
    <property type="entry name" value="AMP-bd_C_sf"/>
</dbReference>
<keyword evidence="3" id="KW-0812">Transmembrane</keyword>
<dbReference type="AlphaFoldDB" id="A0A939MNY4"/>
<dbReference type="Pfam" id="PF13193">
    <property type="entry name" value="AMP-binding_C"/>
    <property type="match status" value="1"/>
</dbReference>
<proteinExistence type="inferred from homology"/>
<feature type="transmembrane region" description="Helical" evidence="3">
    <location>
        <begin position="67"/>
        <end position="87"/>
    </location>
</feature>
<keyword evidence="2 6" id="KW-0436">Ligase</keyword>
<keyword evidence="3" id="KW-1133">Transmembrane helix</keyword>
<evidence type="ECO:0000256" key="1">
    <source>
        <dbReference type="ARBA" id="ARBA00006432"/>
    </source>
</evidence>
<evidence type="ECO:0000259" key="5">
    <source>
        <dbReference type="Pfam" id="PF13193"/>
    </source>
</evidence>
<gene>
    <name evidence="6" type="ORF">J4H92_00330</name>
</gene>
<dbReference type="Pfam" id="PF00501">
    <property type="entry name" value="AMP-binding"/>
    <property type="match status" value="1"/>
</dbReference>
<dbReference type="InterPro" id="IPR042099">
    <property type="entry name" value="ANL_N_sf"/>
</dbReference>
<comment type="similarity">
    <text evidence="1">Belongs to the ATP-dependent AMP-binding enzyme family.</text>
</comment>
<dbReference type="EMBL" id="JAGDYM010000001">
    <property type="protein sequence ID" value="MBO1900394.1"/>
    <property type="molecule type" value="Genomic_DNA"/>
</dbReference>
<accession>A0A939MNY4</accession>
<feature type="domain" description="AMP-dependent synthetase/ligase" evidence="4">
    <location>
        <begin position="12"/>
        <end position="380"/>
    </location>
</feature>
<evidence type="ECO:0000313" key="6">
    <source>
        <dbReference type="EMBL" id="MBO1900394.1"/>
    </source>
</evidence>
<dbReference type="Gene3D" id="3.40.50.12780">
    <property type="entry name" value="N-terminal domain of ligase-like"/>
    <property type="match status" value="1"/>
</dbReference>
<dbReference type="Proteomes" id="UP000664382">
    <property type="component" value="Unassembled WGS sequence"/>
</dbReference>
<protein>
    <submittedName>
        <fullName evidence="6">Long-chain fatty acid--CoA ligase</fullName>
    </submittedName>
</protein>
<comment type="caution">
    <text evidence="6">The sequence shown here is derived from an EMBL/GenBank/DDBJ whole genome shotgun (WGS) entry which is preliminary data.</text>
</comment>
<dbReference type="InterPro" id="IPR025110">
    <property type="entry name" value="AMP-bd_C"/>
</dbReference>
<keyword evidence="3" id="KW-0472">Membrane</keyword>
<evidence type="ECO:0000313" key="7">
    <source>
        <dbReference type="Proteomes" id="UP000664382"/>
    </source>
</evidence>
<dbReference type="InterPro" id="IPR020845">
    <property type="entry name" value="AMP-binding_CS"/>
</dbReference>